<evidence type="ECO:0000313" key="1">
    <source>
        <dbReference type="EMBL" id="CAI0465327.1"/>
    </source>
</evidence>
<proteinExistence type="predicted"/>
<accession>A0AAV0P420</accession>
<reference evidence="1" key="1">
    <citation type="submission" date="2022-08" db="EMBL/GenBank/DDBJ databases">
        <authorList>
            <person name="Gutierrez-Valencia J."/>
        </authorList>
    </citation>
    <scope>NUCLEOTIDE SEQUENCE</scope>
</reference>
<protein>
    <submittedName>
        <fullName evidence="1">Uncharacterized protein</fullName>
    </submittedName>
</protein>
<sequence>MAIVVQFLPKKVRECFLDLGSFSEDKKIPLDVLINMWVEIHVVDEEEAFAILVELADKNLLTLVKDARVGDLYSIYHDISVIQHDVLRDLTIHMTNHGEINERKQIIMSRREIELPREWERNAGKPFCAQIISIHTGEMKKMDWLTMDLPKAEVLIIKFFATTYFLPPFIHNMPRLRALIVINHHSQNATLRNLSIRSNNINL</sequence>
<organism evidence="1 2">
    <name type="scientific">Linum tenue</name>
    <dbReference type="NCBI Taxonomy" id="586396"/>
    <lineage>
        <taxon>Eukaryota</taxon>
        <taxon>Viridiplantae</taxon>
        <taxon>Streptophyta</taxon>
        <taxon>Embryophyta</taxon>
        <taxon>Tracheophyta</taxon>
        <taxon>Spermatophyta</taxon>
        <taxon>Magnoliopsida</taxon>
        <taxon>eudicotyledons</taxon>
        <taxon>Gunneridae</taxon>
        <taxon>Pentapetalae</taxon>
        <taxon>rosids</taxon>
        <taxon>fabids</taxon>
        <taxon>Malpighiales</taxon>
        <taxon>Linaceae</taxon>
        <taxon>Linum</taxon>
    </lineage>
</organism>
<gene>
    <name evidence="1" type="ORF">LITE_LOCUS36563</name>
</gene>
<dbReference type="InterPro" id="IPR036388">
    <property type="entry name" value="WH-like_DNA-bd_sf"/>
</dbReference>
<evidence type="ECO:0000313" key="2">
    <source>
        <dbReference type="Proteomes" id="UP001154282"/>
    </source>
</evidence>
<comment type="caution">
    <text evidence="1">The sequence shown here is derived from an EMBL/GenBank/DDBJ whole genome shotgun (WGS) entry which is preliminary data.</text>
</comment>
<dbReference type="Proteomes" id="UP001154282">
    <property type="component" value="Unassembled WGS sequence"/>
</dbReference>
<dbReference type="Gene3D" id="1.10.10.10">
    <property type="entry name" value="Winged helix-like DNA-binding domain superfamily/Winged helix DNA-binding domain"/>
    <property type="match status" value="1"/>
</dbReference>
<dbReference type="EMBL" id="CAMGYJ010000008">
    <property type="protein sequence ID" value="CAI0465327.1"/>
    <property type="molecule type" value="Genomic_DNA"/>
</dbReference>
<keyword evidence="2" id="KW-1185">Reference proteome</keyword>
<name>A0AAV0P420_9ROSI</name>
<dbReference type="AlphaFoldDB" id="A0AAV0P420"/>